<name>A0A8B3CNB6_9LEPT</name>
<dbReference type="Proteomes" id="UP000266669">
    <property type="component" value="Unassembled WGS sequence"/>
</dbReference>
<protein>
    <submittedName>
        <fullName evidence="1">Uncharacterized protein</fullName>
    </submittedName>
</protein>
<comment type="caution">
    <text evidence="1">The sequence shown here is derived from an EMBL/GenBank/DDBJ whole genome shotgun (WGS) entry which is preliminary data.</text>
</comment>
<dbReference type="AlphaFoldDB" id="A0A8B3CNB6"/>
<proteinExistence type="predicted"/>
<dbReference type="EMBL" id="QHCS01000003">
    <property type="protein sequence ID" value="RHX85274.1"/>
    <property type="molecule type" value="Genomic_DNA"/>
</dbReference>
<accession>A0A8B3CNB6</accession>
<gene>
    <name evidence="1" type="ORF">DLM78_14240</name>
</gene>
<evidence type="ECO:0000313" key="1">
    <source>
        <dbReference type="EMBL" id="RHX85274.1"/>
    </source>
</evidence>
<reference evidence="2" key="1">
    <citation type="submission" date="2018-05" db="EMBL/GenBank/DDBJ databases">
        <title>Leptospira yasudae sp. nov. and Leptospira stimsonii sp. nov., two pathogenic species of the genus Leptospira isolated from environmental sources.</title>
        <authorList>
            <person name="Casanovas-Massana A."/>
            <person name="Hamond C."/>
            <person name="Santos L.A."/>
            <person name="Hacker K.P."/>
            <person name="Balassiano I."/>
            <person name="Medeiros M.A."/>
            <person name="Reis M.G."/>
            <person name="Ko A.I."/>
            <person name="Wunder E.A."/>
        </authorList>
    </citation>
    <scope>NUCLEOTIDE SEQUENCE [LARGE SCALE GENOMIC DNA]</scope>
    <source>
        <strain evidence="2">AMB6-RJ</strain>
    </source>
</reference>
<evidence type="ECO:0000313" key="2">
    <source>
        <dbReference type="Proteomes" id="UP000266669"/>
    </source>
</evidence>
<sequence>MVEAGPRENSGDFSLSENTNFASRKRFLQELLQYVGLGKNVSFPKFFLKFRKVFLVLKGNRRVFKNGFAKVSRTRFLRIKTGISQ</sequence>
<organism evidence="1 2">
    <name type="scientific">Leptospira stimsonii</name>
    <dbReference type="NCBI Taxonomy" id="2202203"/>
    <lineage>
        <taxon>Bacteria</taxon>
        <taxon>Pseudomonadati</taxon>
        <taxon>Spirochaetota</taxon>
        <taxon>Spirochaetia</taxon>
        <taxon>Leptospirales</taxon>
        <taxon>Leptospiraceae</taxon>
        <taxon>Leptospira</taxon>
    </lineage>
</organism>